<dbReference type="EMBL" id="JAJFAZ020000002">
    <property type="protein sequence ID" value="KAI5342661.1"/>
    <property type="molecule type" value="Genomic_DNA"/>
</dbReference>
<sequence>MDSNSGFPVDEFAAMDVSGFETAFEAENCGVCSNVFATSWADERDNLDSVKGFCVSSALMDFFWTEKTLLQPVNDVAVCCNVFKMRTAEEQLRLIEKCLRSFGKKMVYVVWKIRNGMNNKLVHAEIPDEPHLPFDRAVQIAGGFREAV</sequence>
<evidence type="ECO:0000313" key="1">
    <source>
        <dbReference type="EMBL" id="KAI5342661.1"/>
    </source>
</evidence>
<keyword evidence="2" id="KW-1185">Reference proteome</keyword>
<accession>A0AAD4WI68</accession>
<evidence type="ECO:0000313" key="2">
    <source>
        <dbReference type="Proteomes" id="UP001054821"/>
    </source>
</evidence>
<name>A0AAD4WI68_PRUDU</name>
<dbReference type="Proteomes" id="UP001054821">
    <property type="component" value="Chromosome 2"/>
</dbReference>
<protein>
    <submittedName>
        <fullName evidence="1">Uncharacterized protein</fullName>
    </submittedName>
</protein>
<comment type="caution">
    <text evidence="1">The sequence shown here is derived from an EMBL/GenBank/DDBJ whole genome shotgun (WGS) entry which is preliminary data.</text>
</comment>
<proteinExistence type="predicted"/>
<reference evidence="1 2" key="1">
    <citation type="journal article" date="2022" name="G3 (Bethesda)">
        <title>Whole-genome sequence and methylome profiling of the almond [Prunus dulcis (Mill.) D.A. Webb] cultivar 'Nonpareil'.</title>
        <authorList>
            <person name="D'Amico-Willman K.M."/>
            <person name="Ouma W.Z."/>
            <person name="Meulia T."/>
            <person name="Sideli G.M."/>
            <person name="Gradziel T.M."/>
            <person name="Fresnedo-Ramirez J."/>
        </authorList>
    </citation>
    <scope>NUCLEOTIDE SEQUENCE [LARGE SCALE GENOMIC DNA]</scope>
    <source>
        <strain evidence="1">Clone GOH B32 T37-40</strain>
    </source>
</reference>
<gene>
    <name evidence="1" type="ORF">L3X38_010537</name>
</gene>
<organism evidence="1 2">
    <name type="scientific">Prunus dulcis</name>
    <name type="common">Almond</name>
    <name type="synonym">Amygdalus dulcis</name>
    <dbReference type="NCBI Taxonomy" id="3755"/>
    <lineage>
        <taxon>Eukaryota</taxon>
        <taxon>Viridiplantae</taxon>
        <taxon>Streptophyta</taxon>
        <taxon>Embryophyta</taxon>
        <taxon>Tracheophyta</taxon>
        <taxon>Spermatophyta</taxon>
        <taxon>Magnoliopsida</taxon>
        <taxon>eudicotyledons</taxon>
        <taxon>Gunneridae</taxon>
        <taxon>Pentapetalae</taxon>
        <taxon>rosids</taxon>
        <taxon>fabids</taxon>
        <taxon>Rosales</taxon>
        <taxon>Rosaceae</taxon>
        <taxon>Amygdaloideae</taxon>
        <taxon>Amygdaleae</taxon>
        <taxon>Prunus</taxon>
    </lineage>
</organism>
<dbReference type="AlphaFoldDB" id="A0AAD4WI68"/>